<dbReference type="InterPro" id="IPR014729">
    <property type="entry name" value="Rossmann-like_a/b/a_fold"/>
</dbReference>
<dbReference type="InterPro" id="IPR004821">
    <property type="entry name" value="Cyt_trans-like"/>
</dbReference>
<gene>
    <name evidence="4" type="ORF">DFR24_1546</name>
</gene>
<keyword evidence="1 4" id="KW-0808">Transferase</keyword>
<dbReference type="PANTHER" id="PTHR21342:SF0">
    <property type="entry name" value="BIFUNCTIONAL NMN ADENYLYLTRANSFERASE_NUDIX HYDROLASE"/>
    <property type="match status" value="1"/>
</dbReference>
<dbReference type="EMBL" id="SOBT01000008">
    <property type="protein sequence ID" value="TDU32157.1"/>
    <property type="molecule type" value="Genomic_DNA"/>
</dbReference>
<keyword evidence="2 4" id="KW-0548">Nucleotidyltransferase</keyword>
<proteinExistence type="predicted"/>
<dbReference type="OrthoDB" id="542521at2"/>
<name>A0A4R7PDJ6_9GAMM</name>
<dbReference type="AlphaFoldDB" id="A0A4R7PDJ6"/>
<keyword evidence="5" id="KW-1185">Reference proteome</keyword>
<evidence type="ECO:0000259" key="3">
    <source>
        <dbReference type="Pfam" id="PF01467"/>
    </source>
</evidence>
<sequence length="181" mass="20240">MIALGCVTGRFQPVHEQHLELFGIALAQCRHVIVAVTNPDTGARHQEPTSAHRHTASANPFTYFERVRLIEAAVHERGGSERITIVPFDLTRRDLWPQYVPTTARHFVRTFSDWERQKAGWFADAGYEVTVIDGDPSNRISASDIRAGMQPGDARWHPLVPRATVALLAELLADRPIGERG</sequence>
<organism evidence="4 5">
    <name type="scientific">Panacagrimonas perspica</name>
    <dbReference type="NCBI Taxonomy" id="381431"/>
    <lineage>
        <taxon>Bacteria</taxon>
        <taxon>Pseudomonadati</taxon>
        <taxon>Pseudomonadota</taxon>
        <taxon>Gammaproteobacteria</taxon>
        <taxon>Nevskiales</taxon>
        <taxon>Nevskiaceae</taxon>
        <taxon>Panacagrimonas</taxon>
    </lineage>
</organism>
<feature type="domain" description="Cytidyltransferase-like" evidence="3">
    <location>
        <begin position="8"/>
        <end position="147"/>
    </location>
</feature>
<evidence type="ECO:0000313" key="4">
    <source>
        <dbReference type="EMBL" id="TDU32157.1"/>
    </source>
</evidence>
<comment type="caution">
    <text evidence="4">The sequence shown here is derived from an EMBL/GenBank/DDBJ whole genome shotgun (WGS) entry which is preliminary data.</text>
</comment>
<evidence type="ECO:0000256" key="2">
    <source>
        <dbReference type="ARBA" id="ARBA00022695"/>
    </source>
</evidence>
<dbReference type="Pfam" id="PF01467">
    <property type="entry name" value="CTP_transf_like"/>
    <property type="match status" value="1"/>
</dbReference>
<evidence type="ECO:0000256" key="1">
    <source>
        <dbReference type="ARBA" id="ARBA00022679"/>
    </source>
</evidence>
<dbReference type="SUPFAM" id="SSF52374">
    <property type="entry name" value="Nucleotidylyl transferase"/>
    <property type="match status" value="1"/>
</dbReference>
<dbReference type="PANTHER" id="PTHR21342">
    <property type="entry name" value="PHOSPHOPANTETHEINE ADENYLYLTRANSFERASE"/>
    <property type="match status" value="1"/>
</dbReference>
<dbReference type="GO" id="GO:0016779">
    <property type="term" value="F:nucleotidyltransferase activity"/>
    <property type="evidence" value="ECO:0007669"/>
    <property type="project" value="UniProtKB-KW"/>
</dbReference>
<accession>A0A4R7PDJ6</accession>
<dbReference type="Gene3D" id="3.40.50.620">
    <property type="entry name" value="HUPs"/>
    <property type="match status" value="1"/>
</dbReference>
<dbReference type="Proteomes" id="UP000295341">
    <property type="component" value="Unassembled WGS sequence"/>
</dbReference>
<reference evidence="4 5" key="1">
    <citation type="submission" date="2019-03" db="EMBL/GenBank/DDBJ databases">
        <title>Genomic Encyclopedia of Type Strains, Phase IV (KMG-IV): sequencing the most valuable type-strain genomes for metagenomic binning, comparative biology and taxonomic classification.</title>
        <authorList>
            <person name="Goeker M."/>
        </authorList>
    </citation>
    <scope>NUCLEOTIDE SEQUENCE [LARGE SCALE GENOMIC DNA]</scope>
    <source>
        <strain evidence="4 5">DSM 26377</strain>
    </source>
</reference>
<evidence type="ECO:0000313" key="5">
    <source>
        <dbReference type="Proteomes" id="UP000295341"/>
    </source>
</evidence>
<protein>
    <submittedName>
        <fullName evidence="4">Nicotinamide-nucleotide adenylyltransferase</fullName>
    </submittedName>
</protein>
<dbReference type="RefSeq" id="WP_133880679.1">
    <property type="nucleotide sequence ID" value="NZ_MWIN01000030.1"/>
</dbReference>